<dbReference type="WBParaSite" id="HNAJ_0001272301-mRNA-1">
    <property type="protein sequence ID" value="HNAJ_0001272301-mRNA-1"/>
    <property type="gene ID" value="HNAJ_0001272301"/>
</dbReference>
<dbReference type="Proteomes" id="UP000278807">
    <property type="component" value="Unassembled WGS sequence"/>
</dbReference>
<evidence type="ECO:0000313" key="5">
    <source>
        <dbReference type="Proteomes" id="UP000278807"/>
    </source>
</evidence>
<evidence type="ECO:0000313" key="4">
    <source>
        <dbReference type="EMBL" id="VDO13837.1"/>
    </source>
</evidence>
<reference evidence="6" key="1">
    <citation type="submission" date="2017-02" db="UniProtKB">
        <authorList>
            <consortium name="WormBaseParasite"/>
        </authorList>
    </citation>
    <scope>IDENTIFICATION</scope>
</reference>
<dbReference type="SUPFAM" id="SSF48366">
    <property type="entry name" value="Ras GEF"/>
    <property type="match status" value="1"/>
</dbReference>
<dbReference type="InterPro" id="IPR008937">
    <property type="entry name" value="Ras-like_GEF"/>
</dbReference>
<dbReference type="PANTHER" id="PTHR23113:SF368">
    <property type="entry name" value="CELL DIVISION CONTROL PROTEIN 25"/>
    <property type="match status" value="1"/>
</dbReference>
<dbReference type="OrthoDB" id="25179at2759"/>
<organism evidence="6">
    <name type="scientific">Rodentolepis nana</name>
    <name type="common">Dwarf tapeworm</name>
    <name type="synonym">Hymenolepis nana</name>
    <dbReference type="NCBI Taxonomy" id="102285"/>
    <lineage>
        <taxon>Eukaryota</taxon>
        <taxon>Metazoa</taxon>
        <taxon>Spiralia</taxon>
        <taxon>Lophotrochozoa</taxon>
        <taxon>Platyhelminthes</taxon>
        <taxon>Cestoda</taxon>
        <taxon>Eucestoda</taxon>
        <taxon>Cyclophyllidea</taxon>
        <taxon>Hymenolepididae</taxon>
        <taxon>Rodentolepis</taxon>
    </lineage>
</organism>
<dbReference type="GO" id="GO:0007265">
    <property type="term" value="P:Ras protein signal transduction"/>
    <property type="evidence" value="ECO:0007669"/>
    <property type="project" value="TreeGrafter"/>
</dbReference>
<dbReference type="Pfam" id="PF00618">
    <property type="entry name" value="RasGEF_N"/>
    <property type="match status" value="1"/>
</dbReference>
<dbReference type="GO" id="GO:0005085">
    <property type="term" value="F:guanyl-nucleotide exchange factor activity"/>
    <property type="evidence" value="ECO:0007669"/>
    <property type="project" value="UniProtKB-KW"/>
</dbReference>
<name>A0A0R3TXX8_RODNA</name>
<evidence type="ECO:0000313" key="6">
    <source>
        <dbReference type="WBParaSite" id="HNAJ_0001272301-mRNA-1"/>
    </source>
</evidence>
<feature type="region of interest" description="Disordered" evidence="2">
    <location>
        <begin position="243"/>
        <end position="283"/>
    </location>
</feature>
<feature type="compositionally biased region" description="Low complexity" evidence="2">
    <location>
        <begin position="254"/>
        <end position="264"/>
    </location>
</feature>
<dbReference type="STRING" id="102285.A0A0R3TXX8"/>
<dbReference type="CDD" id="cd06224">
    <property type="entry name" value="REM"/>
    <property type="match status" value="1"/>
</dbReference>
<proteinExistence type="predicted"/>
<keyword evidence="5" id="KW-1185">Reference proteome</keyword>
<accession>A0A0R3TXX8</accession>
<evidence type="ECO:0000256" key="2">
    <source>
        <dbReference type="SAM" id="MobiDB-lite"/>
    </source>
</evidence>
<evidence type="ECO:0000256" key="1">
    <source>
        <dbReference type="PROSITE-ProRule" id="PRU00135"/>
    </source>
</evidence>
<reference evidence="4 5" key="2">
    <citation type="submission" date="2018-11" db="EMBL/GenBank/DDBJ databases">
        <authorList>
            <consortium name="Pathogen Informatics"/>
        </authorList>
    </citation>
    <scope>NUCLEOTIDE SEQUENCE [LARGE SCALE GENOMIC DNA]</scope>
</reference>
<gene>
    <name evidence="4" type="ORF">HNAJ_LOCUS12701</name>
</gene>
<dbReference type="InterPro" id="IPR000651">
    <property type="entry name" value="Ras-like_Gua-exchang_fac_N"/>
</dbReference>
<dbReference type="GO" id="GO:0005886">
    <property type="term" value="C:plasma membrane"/>
    <property type="evidence" value="ECO:0007669"/>
    <property type="project" value="TreeGrafter"/>
</dbReference>
<dbReference type="SMART" id="SM00229">
    <property type="entry name" value="RasGEFN"/>
    <property type="match status" value="1"/>
</dbReference>
<dbReference type="AlphaFoldDB" id="A0A0R3TXX8"/>
<dbReference type="Gene3D" id="1.20.870.10">
    <property type="entry name" value="Son of sevenless (SoS) protein Chain: S domain 1"/>
    <property type="match status" value="1"/>
</dbReference>
<evidence type="ECO:0000259" key="3">
    <source>
        <dbReference type="PROSITE" id="PS50212"/>
    </source>
</evidence>
<dbReference type="InterPro" id="IPR023578">
    <property type="entry name" value="Ras_GEF_dom_sf"/>
</dbReference>
<protein>
    <submittedName>
        <fullName evidence="6">N-terminal Ras-GEF domain-containing protein</fullName>
    </submittedName>
</protein>
<feature type="domain" description="N-terminal Ras-GEF" evidence="3">
    <location>
        <begin position="110"/>
        <end position="239"/>
    </location>
</feature>
<dbReference type="EMBL" id="UZAE01014572">
    <property type="protein sequence ID" value="VDO13837.1"/>
    <property type="molecule type" value="Genomic_DNA"/>
</dbReference>
<keyword evidence="1" id="KW-0344">Guanine-nucleotide releasing factor</keyword>
<dbReference type="PROSITE" id="PS50212">
    <property type="entry name" value="RASGEF_NTER"/>
    <property type="match status" value="1"/>
</dbReference>
<dbReference type="PANTHER" id="PTHR23113">
    <property type="entry name" value="GUANINE NUCLEOTIDE EXCHANGE FACTOR"/>
    <property type="match status" value="1"/>
</dbReference>
<sequence>MDAVLDIPADTLVNEILLEYFRVPSGSHPLLTELTESVGLGYRKNRCRRTERKVSLECSSLETDVEGDASSISLIYVELPSVEDAEKNHPLLMEQDATQYLDLDNSNSENELKVQSGTVDALIVYATSIGRLHRSFLLTLDVFLVMYRTFITSEELISRLIQRYLLFQSSVKLIVTVDEKTREKICNVVISYLIRVISQLSTDLNSQVYSLLNLFREKVMDDGYGGLARALEFTLSNQLKLRQRRRSSAESQDTAPNPSTTTSPPVSPRPSEENYYTPPATSSVSVSVRRSHSIGAVAGFVAGSSTSPQQLKSGDHKLSIGTSNFSSSSARNSITAVPGCESSLNSSHSASTAALSDIEFESSVGNSSLVSGRPSTASCFSSPAPARRLLGPSVPVSIATLRRHSRISASGSQRRASLLDIPARALAEQITYLEAEKYSRLTVRFHLIHLNHF</sequence>